<dbReference type="Pfam" id="PF01261">
    <property type="entry name" value="AP_endonuc_2"/>
    <property type="match status" value="1"/>
</dbReference>
<reference evidence="2 3" key="1">
    <citation type="submission" date="2017-07" db="EMBL/GenBank/DDBJ databases">
        <title>Draft Genome Sequences of Select Purple Nonsulfur Bacteria.</title>
        <authorList>
            <person name="Lasarre B."/>
            <person name="Mckinlay J.B."/>
        </authorList>
    </citation>
    <scope>NUCLEOTIDE SEQUENCE [LARGE SCALE GENOMIC DNA]</scope>
    <source>
        <strain evidence="2 3">DSM 5909</strain>
    </source>
</reference>
<dbReference type="GO" id="GO:0016853">
    <property type="term" value="F:isomerase activity"/>
    <property type="evidence" value="ECO:0007669"/>
    <property type="project" value="UniProtKB-KW"/>
</dbReference>
<keyword evidence="3" id="KW-1185">Reference proteome</keyword>
<evidence type="ECO:0000313" key="3">
    <source>
        <dbReference type="Proteomes" id="UP000249130"/>
    </source>
</evidence>
<feature type="domain" description="Xylose isomerase-like TIM barrel" evidence="1">
    <location>
        <begin position="21"/>
        <end position="267"/>
    </location>
</feature>
<dbReference type="InterPro" id="IPR050312">
    <property type="entry name" value="IolE/XylAMocC-like"/>
</dbReference>
<protein>
    <submittedName>
        <fullName evidence="2">Xylose isomerase</fullName>
    </submittedName>
</protein>
<keyword evidence="2" id="KW-0413">Isomerase</keyword>
<dbReference type="EMBL" id="NPEX01000165">
    <property type="protein sequence ID" value="RAI42147.1"/>
    <property type="molecule type" value="Genomic_DNA"/>
</dbReference>
<dbReference type="InterPro" id="IPR013022">
    <property type="entry name" value="Xyl_isomerase-like_TIM-brl"/>
</dbReference>
<proteinExistence type="predicted"/>
<dbReference type="SUPFAM" id="SSF51658">
    <property type="entry name" value="Xylose isomerase-like"/>
    <property type="match status" value="1"/>
</dbReference>
<evidence type="ECO:0000313" key="2">
    <source>
        <dbReference type="EMBL" id="RAI42147.1"/>
    </source>
</evidence>
<organism evidence="2 3">
    <name type="scientific">Rhodoplanes roseus</name>
    <dbReference type="NCBI Taxonomy" id="29409"/>
    <lineage>
        <taxon>Bacteria</taxon>
        <taxon>Pseudomonadati</taxon>
        <taxon>Pseudomonadota</taxon>
        <taxon>Alphaproteobacteria</taxon>
        <taxon>Hyphomicrobiales</taxon>
        <taxon>Nitrobacteraceae</taxon>
        <taxon>Rhodoplanes</taxon>
    </lineage>
</organism>
<dbReference type="InterPro" id="IPR036237">
    <property type="entry name" value="Xyl_isomerase-like_sf"/>
</dbReference>
<sequence length="276" mass="29208">MMRIALCNEVIAALPFERQCDFSAAVGYDGLEVAPFTVSEQPHLLPAAERAAMRRAAADAGVAITGLHYLMRAPAGLSITTADAGLRGRSIEVMRRLCELAHDVGAGVLIHGSPDQRRLDPGAEADGLKRAADAFAAVADTAAAAGVVYCIEPLSKRQTNCINTVEEAAAIVEAVGNPALRTMIDCSSSAVTEARSIPDLIRHWIPTGLIGHVHFNDPNRRGPGEGDLEFAPIVTALREVGWRDVVGIEPFVYEPDGPACAARAIGYVRALLEAIP</sequence>
<accession>A0A327KVA4</accession>
<dbReference type="AlphaFoldDB" id="A0A327KVA4"/>
<dbReference type="Gene3D" id="3.20.20.150">
    <property type="entry name" value="Divalent-metal-dependent TIM barrel enzymes"/>
    <property type="match status" value="1"/>
</dbReference>
<evidence type="ECO:0000259" key="1">
    <source>
        <dbReference type="Pfam" id="PF01261"/>
    </source>
</evidence>
<dbReference type="Proteomes" id="UP000249130">
    <property type="component" value="Unassembled WGS sequence"/>
</dbReference>
<name>A0A327KVA4_9BRAD</name>
<dbReference type="PANTHER" id="PTHR12110">
    <property type="entry name" value="HYDROXYPYRUVATE ISOMERASE"/>
    <property type="match status" value="1"/>
</dbReference>
<dbReference type="OrthoDB" id="9801426at2"/>
<gene>
    <name evidence="2" type="ORF">CH341_20250</name>
</gene>
<dbReference type="PANTHER" id="PTHR12110:SF21">
    <property type="entry name" value="XYLOSE ISOMERASE-LIKE TIM BARREL DOMAIN-CONTAINING PROTEIN"/>
    <property type="match status" value="1"/>
</dbReference>
<comment type="caution">
    <text evidence="2">The sequence shown here is derived from an EMBL/GenBank/DDBJ whole genome shotgun (WGS) entry which is preliminary data.</text>
</comment>